<dbReference type="RefSeq" id="WP_093522670.1">
    <property type="nucleotide sequence ID" value="NZ_FOSK01000013.1"/>
</dbReference>
<reference evidence="1 2" key="1">
    <citation type="submission" date="2016-10" db="EMBL/GenBank/DDBJ databases">
        <authorList>
            <person name="Varghese N."/>
            <person name="Submissions S."/>
        </authorList>
    </citation>
    <scope>NUCLEOTIDE SEQUENCE [LARGE SCALE GENOMIC DNA]</scope>
    <source>
        <strain evidence="1 2">DSM 16392</strain>
    </source>
</reference>
<evidence type="ECO:0000313" key="2">
    <source>
        <dbReference type="Proteomes" id="UP000199598"/>
    </source>
</evidence>
<gene>
    <name evidence="1" type="ORF">SAMN04488518_11379</name>
</gene>
<protein>
    <recommendedName>
        <fullName evidence="3">Phage regulatory protein CII (CP76)</fullName>
    </recommendedName>
</protein>
<dbReference type="EMBL" id="FOSK01000013">
    <property type="protein sequence ID" value="SFK98766.1"/>
    <property type="molecule type" value="Genomic_DNA"/>
</dbReference>
<keyword evidence="2" id="KW-1185">Reference proteome</keyword>
<dbReference type="Proteomes" id="UP000199598">
    <property type="component" value="Unassembled WGS sequence"/>
</dbReference>
<dbReference type="InterPro" id="IPR009679">
    <property type="entry name" value="Phage_186_CII-like"/>
</dbReference>
<sequence>MSRSQTSRTLPESDYSRLFAYSKALVKLNGGVEAASMVTRVAPCQLSRYGNQQSHDAMPVDVIADLEHEAADPVLTRILARMSGHALVKLPREAAEPDWIGNMGQLSKEFSDVISRVAECLKDDGKVSADEVKRHHLRKEIAELISVAVKLDKTCEAIEREGVK</sequence>
<organism evidence="1 2">
    <name type="scientific">Pseudovibrio ascidiaceicola</name>
    <dbReference type="NCBI Taxonomy" id="285279"/>
    <lineage>
        <taxon>Bacteria</taxon>
        <taxon>Pseudomonadati</taxon>
        <taxon>Pseudomonadota</taxon>
        <taxon>Alphaproteobacteria</taxon>
        <taxon>Hyphomicrobiales</taxon>
        <taxon>Stappiaceae</taxon>
        <taxon>Pseudovibrio</taxon>
    </lineage>
</organism>
<evidence type="ECO:0008006" key="3">
    <source>
        <dbReference type="Google" id="ProtNLM"/>
    </source>
</evidence>
<comment type="caution">
    <text evidence="1">The sequence shown here is derived from an EMBL/GenBank/DDBJ whole genome shotgun (WGS) entry which is preliminary data.</text>
</comment>
<accession>A0A1I4E336</accession>
<name>A0A1I4E336_9HYPH</name>
<proteinExistence type="predicted"/>
<evidence type="ECO:0000313" key="1">
    <source>
        <dbReference type="EMBL" id="SFK98766.1"/>
    </source>
</evidence>
<dbReference type="Pfam" id="PF06892">
    <property type="entry name" value="Phage_CP76"/>
    <property type="match status" value="1"/>
</dbReference>